<proteinExistence type="predicted"/>
<evidence type="ECO:0000313" key="1">
    <source>
        <dbReference type="EMBL" id="MCL1124171.1"/>
    </source>
</evidence>
<protein>
    <submittedName>
        <fullName evidence="1">Uncharacterized protein</fullName>
    </submittedName>
</protein>
<sequence length="116" mass="12443">MGLDYQPGFTLSANENDITDIIQRNLISLTLTDHSGKESDRLTITLSLPDSIPTPKKGAVLNIALGFVGELVNKGQFVVDEVTTSGPPRVVQIVANAAPMDNKKQPAALQTQKTRS</sequence>
<reference evidence="1 2" key="1">
    <citation type="submission" date="2022-01" db="EMBL/GenBank/DDBJ databases">
        <title>Whole genome-based taxonomy of the Shewanellaceae.</title>
        <authorList>
            <person name="Martin-Rodriguez A.J."/>
        </authorList>
    </citation>
    <scope>NUCLEOTIDE SEQUENCE [LARGE SCALE GENOMIC DNA]</scope>
    <source>
        <strain evidence="1 2">DSM 17177</strain>
    </source>
</reference>
<comment type="caution">
    <text evidence="1">The sequence shown here is derived from an EMBL/GenBank/DDBJ whole genome shotgun (WGS) entry which is preliminary data.</text>
</comment>
<accession>A0ABT0L8Z1</accession>
<dbReference type="RefSeq" id="WP_248939455.1">
    <property type="nucleotide sequence ID" value="NZ_JAKIKS010000018.1"/>
</dbReference>
<gene>
    <name evidence="1" type="ORF">L2764_06695</name>
</gene>
<keyword evidence="2" id="KW-1185">Reference proteome</keyword>
<evidence type="ECO:0000313" key="2">
    <source>
        <dbReference type="Proteomes" id="UP001203423"/>
    </source>
</evidence>
<dbReference type="EMBL" id="JAKIKS010000018">
    <property type="protein sequence ID" value="MCL1124171.1"/>
    <property type="molecule type" value="Genomic_DNA"/>
</dbReference>
<dbReference type="Proteomes" id="UP001203423">
    <property type="component" value="Unassembled WGS sequence"/>
</dbReference>
<name>A0ABT0L8Z1_9GAMM</name>
<organism evidence="1 2">
    <name type="scientific">Shewanella surugensis</name>
    <dbReference type="NCBI Taxonomy" id="212020"/>
    <lineage>
        <taxon>Bacteria</taxon>
        <taxon>Pseudomonadati</taxon>
        <taxon>Pseudomonadota</taxon>
        <taxon>Gammaproteobacteria</taxon>
        <taxon>Alteromonadales</taxon>
        <taxon>Shewanellaceae</taxon>
        <taxon>Shewanella</taxon>
    </lineage>
</organism>